<reference evidence="1" key="2">
    <citation type="submission" date="2020-07" db="EMBL/GenBank/DDBJ databases">
        <authorList>
            <person name="Vera ALvarez R."/>
            <person name="Arias-Moreno D.M."/>
            <person name="Jimenez-Jacinto V."/>
            <person name="Jimenez-Bremont J.F."/>
            <person name="Swaminathan K."/>
            <person name="Moose S.P."/>
            <person name="Guerrero-Gonzalez M.L."/>
            <person name="Marino-Ramirez L."/>
            <person name="Landsman D."/>
            <person name="Rodriguez-Kessler M."/>
            <person name="Delgado-Sanchez P."/>
        </authorList>
    </citation>
    <scope>NUCLEOTIDE SEQUENCE</scope>
    <source>
        <tissue evidence="1">Cladode</tissue>
    </source>
</reference>
<name>A0A7C9AMT5_OPUST</name>
<accession>A0A7C9AMT5</accession>
<organism evidence="1">
    <name type="scientific">Opuntia streptacantha</name>
    <name type="common">Prickly pear cactus</name>
    <name type="synonym">Opuntia cardona</name>
    <dbReference type="NCBI Taxonomy" id="393608"/>
    <lineage>
        <taxon>Eukaryota</taxon>
        <taxon>Viridiplantae</taxon>
        <taxon>Streptophyta</taxon>
        <taxon>Embryophyta</taxon>
        <taxon>Tracheophyta</taxon>
        <taxon>Spermatophyta</taxon>
        <taxon>Magnoliopsida</taxon>
        <taxon>eudicotyledons</taxon>
        <taxon>Gunneridae</taxon>
        <taxon>Pentapetalae</taxon>
        <taxon>Caryophyllales</taxon>
        <taxon>Cactineae</taxon>
        <taxon>Cactaceae</taxon>
        <taxon>Opuntioideae</taxon>
        <taxon>Opuntia</taxon>
    </lineage>
</organism>
<proteinExistence type="predicted"/>
<sequence length="104" mass="12091">MLYFCQGPDVCISPPQLEPILDLVLVILPTFLKQQDSHQSEEHPNSAKRYQKHQQERASSQVCCTNRHTQVSFVQVELFRHLLPQAEEALEASAEQQPREHYQH</sequence>
<protein>
    <submittedName>
        <fullName evidence="1">Uncharacterized protein</fullName>
    </submittedName>
</protein>
<evidence type="ECO:0000313" key="1">
    <source>
        <dbReference type="EMBL" id="MBA4672358.1"/>
    </source>
</evidence>
<dbReference type="EMBL" id="GISG01254988">
    <property type="protein sequence ID" value="MBA4672358.1"/>
    <property type="molecule type" value="Transcribed_RNA"/>
</dbReference>
<reference evidence="1" key="1">
    <citation type="journal article" date="2013" name="J. Plant Res.">
        <title>Effect of fungi and light on seed germination of three Opuntia species from semiarid lands of central Mexico.</title>
        <authorList>
            <person name="Delgado-Sanchez P."/>
            <person name="Jimenez-Bremont J.F."/>
            <person name="Guerrero-Gonzalez Mde L."/>
            <person name="Flores J."/>
        </authorList>
    </citation>
    <scope>NUCLEOTIDE SEQUENCE</scope>
    <source>
        <tissue evidence="1">Cladode</tissue>
    </source>
</reference>
<dbReference type="AlphaFoldDB" id="A0A7C9AMT5"/>